<reference evidence="3 4" key="1">
    <citation type="submission" date="2016-10" db="EMBL/GenBank/DDBJ databases">
        <authorList>
            <person name="de Groot N.N."/>
        </authorList>
    </citation>
    <scope>NUCLEOTIDE SEQUENCE [LARGE SCALE GENOMIC DNA]</scope>
    <source>
        <strain evidence="3 4">DSM 8512</strain>
    </source>
</reference>
<dbReference type="PANTHER" id="PTHR42928:SF5">
    <property type="entry name" value="BLR1237 PROTEIN"/>
    <property type="match status" value="1"/>
</dbReference>
<name>A0A1H8EMI2_9RHOB</name>
<sequence>MTSLLRQVRTAVASVAVAASFAFAAPAMAQEVDFSGKNIEWTIPFSEGGGSDVWARFLAPYLSRHLPGNPSVIIRNVPGGGSITGTNEFAARARPNGLQLVGTSGSTQFPYLLGDPRVRYDYEVFEPVLVSPTGGVVYIPASFGVENASELGQLADRELVYASQGATSLDLVPMLAFEVMGLNVRHVFGMTGRGDGRLAFERGEATIDYQTSSAYLTNVQPLVDNGTVVPLFSWGVLDAQGNVQRDPSFPDIPHFVEAYEMMHGDAPSGLAFDAYMAFFGSGFAAQKPAMLPAGTPPEIVQAYREAFAAAVADPELVASAGEILGDYEQAVGDDVAGLYRVATTIDPEAREWVQNYLRENHNVTLN</sequence>
<evidence type="ECO:0000313" key="4">
    <source>
        <dbReference type="Proteomes" id="UP000199054"/>
    </source>
</evidence>
<feature type="chain" id="PRO_5011536925" evidence="2">
    <location>
        <begin position="30"/>
        <end position="366"/>
    </location>
</feature>
<dbReference type="InterPro" id="IPR042100">
    <property type="entry name" value="Bug_dom1"/>
</dbReference>
<keyword evidence="3" id="KW-0675">Receptor</keyword>
<keyword evidence="2" id="KW-0732">Signal</keyword>
<dbReference type="Gene3D" id="3.40.190.150">
    <property type="entry name" value="Bordetella uptake gene, domain 1"/>
    <property type="match status" value="1"/>
</dbReference>
<dbReference type="RefSeq" id="WP_090610370.1">
    <property type="nucleotide sequence ID" value="NZ_CP067127.1"/>
</dbReference>
<comment type="similarity">
    <text evidence="1">Belongs to the UPF0065 (bug) family.</text>
</comment>
<dbReference type="Pfam" id="PF03401">
    <property type="entry name" value="TctC"/>
    <property type="match status" value="1"/>
</dbReference>
<evidence type="ECO:0000313" key="3">
    <source>
        <dbReference type="EMBL" id="SEN20334.1"/>
    </source>
</evidence>
<feature type="signal peptide" evidence="2">
    <location>
        <begin position="1"/>
        <end position="29"/>
    </location>
</feature>
<dbReference type="Proteomes" id="UP000199054">
    <property type="component" value="Unassembled WGS sequence"/>
</dbReference>
<dbReference type="OrthoDB" id="9780943at2"/>
<organism evidence="3 4">
    <name type="scientific">Paracoccus alcaliphilus</name>
    <dbReference type="NCBI Taxonomy" id="34002"/>
    <lineage>
        <taxon>Bacteria</taxon>
        <taxon>Pseudomonadati</taxon>
        <taxon>Pseudomonadota</taxon>
        <taxon>Alphaproteobacteria</taxon>
        <taxon>Rhodobacterales</taxon>
        <taxon>Paracoccaceae</taxon>
        <taxon>Paracoccus</taxon>
    </lineage>
</organism>
<gene>
    <name evidence="3" type="ORF">SAMN04489859_1002145</name>
</gene>
<dbReference type="Gene3D" id="3.40.190.10">
    <property type="entry name" value="Periplasmic binding protein-like II"/>
    <property type="match status" value="1"/>
</dbReference>
<dbReference type="EMBL" id="FODE01000002">
    <property type="protein sequence ID" value="SEN20334.1"/>
    <property type="molecule type" value="Genomic_DNA"/>
</dbReference>
<dbReference type="AlphaFoldDB" id="A0A1H8EMI2"/>
<keyword evidence="4" id="KW-1185">Reference proteome</keyword>
<proteinExistence type="inferred from homology"/>
<dbReference type="PANTHER" id="PTHR42928">
    <property type="entry name" value="TRICARBOXYLATE-BINDING PROTEIN"/>
    <property type="match status" value="1"/>
</dbReference>
<protein>
    <submittedName>
        <fullName evidence="3">Tripartite-type tricarboxylate transporter, receptor component TctC</fullName>
    </submittedName>
</protein>
<dbReference type="STRING" id="34002.SAMN04489859_1002145"/>
<dbReference type="InterPro" id="IPR005064">
    <property type="entry name" value="BUG"/>
</dbReference>
<evidence type="ECO:0000256" key="2">
    <source>
        <dbReference type="SAM" id="SignalP"/>
    </source>
</evidence>
<accession>A0A1H8EMI2</accession>
<evidence type="ECO:0000256" key="1">
    <source>
        <dbReference type="ARBA" id="ARBA00006987"/>
    </source>
</evidence>